<name>A0A1M7TKS7_9RHOB</name>
<gene>
    <name evidence="4" type="ORF">SAMN05216200_107143</name>
</gene>
<dbReference type="Gene3D" id="3.30.465.10">
    <property type="match status" value="1"/>
</dbReference>
<dbReference type="SUPFAM" id="SSF55103">
    <property type="entry name" value="FAD-linked oxidases, C-terminal domain"/>
    <property type="match status" value="1"/>
</dbReference>
<dbReference type="STRING" id="1189325.SAMN04488119_107144"/>
<keyword evidence="2" id="KW-0274">FAD</keyword>
<dbReference type="InterPro" id="IPR016166">
    <property type="entry name" value="FAD-bd_PCMH"/>
</dbReference>
<dbReference type="PANTHER" id="PTHR11748">
    <property type="entry name" value="D-LACTATE DEHYDROGENASE"/>
    <property type="match status" value="1"/>
</dbReference>
<sequence>MSAGAVPGAAEVLAPADEAELAAMVAAAAARRAPLRIRGGGTRLALGRPSQAAAELSVARLGGVRLYEPGALTIVAAAGATVAEIEATLAAERQILPFEPMDHRRLLGTDGEPTIGGAAAVNASGPRRVQAGACRDLMLGVRFVDGRGRVVKNGGRVMKNVTGYDLVKLMAGAHGTLGVLTEIAFKVLPAPECAATLWLEGLEDETAIRAMSAALTSPWDVSAAAHLSGGPTMIRLEGLEGSVRARAERLRERLAAFGDVETAEEGPLSWRDVRDCAPFAGRPGAVWRVAARPSMAAAAVARLRVERPVEALYDWGGGLIWLLTPEQDDAGAALVRAAAEAAQGHATLVRASDAVRAAVGAFHPRPGADALAAGLRARFDPAGVLNPGLMAS</sequence>
<evidence type="ECO:0000313" key="5">
    <source>
        <dbReference type="Proteomes" id="UP000184066"/>
    </source>
</evidence>
<dbReference type="InterPro" id="IPR016164">
    <property type="entry name" value="FAD-linked_Oxase-like_C"/>
</dbReference>
<dbReference type="InterPro" id="IPR016169">
    <property type="entry name" value="FAD-bd_PCMH_sub2"/>
</dbReference>
<evidence type="ECO:0000313" key="4">
    <source>
        <dbReference type="EMBL" id="SHN71344.1"/>
    </source>
</evidence>
<dbReference type="SUPFAM" id="SSF56176">
    <property type="entry name" value="FAD-binding/transporter-associated domain-like"/>
    <property type="match status" value="1"/>
</dbReference>
<dbReference type="EMBL" id="FRDL01000007">
    <property type="protein sequence ID" value="SHN71344.1"/>
    <property type="molecule type" value="Genomic_DNA"/>
</dbReference>
<evidence type="ECO:0000256" key="2">
    <source>
        <dbReference type="ARBA" id="ARBA00022827"/>
    </source>
</evidence>
<evidence type="ECO:0000256" key="1">
    <source>
        <dbReference type="ARBA" id="ARBA00022630"/>
    </source>
</evidence>
<evidence type="ECO:0000259" key="3">
    <source>
        <dbReference type="PROSITE" id="PS51387"/>
    </source>
</evidence>
<dbReference type="GO" id="GO:0003824">
    <property type="term" value="F:catalytic activity"/>
    <property type="evidence" value="ECO:0007669"/>
    <property type="project" value="InterPro"/>
</dbReference>
<dbReference type="InterPro" id="IPR006094">
    <property type="entry name" value="Oxid_FAD_bind_N"/>
</dbReference>
<dbReference type="PROSITE" id="PS51387">
    <property type="entry name" value="FAD_PCMH"/>
    <property type="match status" value="1"/>
</dbReference>
<organism evidence="4 5">
    <name type="scientific">Oceanicella actignis</name>
    <dbReference type="NCBI Taxonomy" id="1189325"/>
    <lineage>
        <taxon>Bacteria</taxon>
        <taxon>Pseudomonadati</taxon>
        <taxon>Pseudomonadota</taxon>
        <taxon>Alphaproteobacteria</taxon>
        <taxon>Rhodobacterales</taxon>
        <taxon>Paracoccaceae</taxon>
        <taxon>Oceanicella</taxon>
    </lineage>
</organism>
<accession>A0A1M7TKS7</accession>
<reference evidence="4 5" key="1">
    <citation type="submission" date="2016-12" db="EMBL/GenBank/DDBJ databases">
        <authorList>
            <person name="Song W.-J."/>
            <person name="Kurnit D.M."/>
        </authorList>
    </citation>
    <scope>NUCLEOTIDE SEQUENCE [LARGE SCALE GENOMIC DNA]</scope>
    <source>
        <strain evidence="4 5">CGMCC 1.10808</strain>
    </source>
</reference>
<proteinExistence type="predicted"/>
<dbReference type="AlphaFoldDB" id="A0A1M7TKS7"/>
<keyword evidence="1" id="KW-0285">Flavoprotein</keyword>
<dbReference type="Pfam" id="PF01565">
    <property type="entry name" value="FAD_binding_4"/>
    <property type="match status" value="1"/>
</dbReference>
<dbReference type="GO" id="GO:0071949">
    <property type="term" value="F:FAD binding"/>
    <property type="evidence" value="ECO:0007669"/>
    <property type="project" value="InterPro"/>
</dbReference>
<protein>
    <submittedName>
        <fullName evidence="4">Glycolate oxidase FAD binding subunit</fullName>
    </submittedName>
</protein>
<keyword evidence="5" id="KW-1185">Reference proteome</keyword>
<dbReference type="Proteomes" id="UP000184066">
    <property type="component" value="Unassembled WGS sequence"/>
</dbReference>
<dbReference type="PANTHER" id="PTHR11748:SF103">
    <property type="entry name" value="GLYCOLATE OXIDASE SUBUNIT GLCE"/>
    <property type="match status" value="1"/>
</dbReference>
<feature type="domain" description="FAD-binding PCMH-type" evidence="3">
    <location>
        <begin position="5"/>
        <end position="190"/>
    </location>
</feature>
<dbReference type="InterPro" id="IPR036318">
    <property type="entry name" value="FAD-bd_PCMH-like_sf"/>
</dbReference>